<evidence type="ECO:0000256" key="3">
    <source>
        <dbReference type="ARBA" id="ARBA00023163"/>
    </source>
</evidence>
<dbReference type="InterPro" id="IPR023187">
    <property type="entry name" value="Tscrpt_reg_MarR-type_CS"/>
</dbReference>
<dbReference type="InterPro" id="IPR000835">
    <property type="entry name" value="HTH_MarR-typ"/>
</dbReference>
<dbReference type="InterPro" id="IPR039422">
    <property type="entry name" value="MarR/SlyA-like"/>
</dbReference>
<dbReference type="Gene3D" id="1.10.10.10">
    <property type="entry name" value="Winged helix-like DNA-binding domain superfamily/Winged helix DNA-binding domain"/>
    <property type="match status" value="1"/>
</dbReference>
<evidence type="ECO:0000256" key="1">
    <source>
        <dbReference type="ARBA" id="ARBA00023015"/>
    </source>
</evidence>
<keyword evidence="1" id="KW-0805">Transcription regulation</keyword>
<evidence type="ECO:0000313" key="6">
    <source>
        <dbReference type="Proteomes" id="UP000587396"/>
    </source>
</evidence>
<evidence type="ECO:0000313" key="5">
    <source>
        <dbReference type="EMBL" id="MBC2890419.1"/>
    </source>
</evidence>
<dbReference type="Proteomes" id="UP000587396">
    <property type="component" value="Unassembled WGS sequence"/>
</dbReference>
<dbReference type="EMBL" id="JACMSE010000013">
    <property type="protein sequence ID" value="MBC2890419.1"/>
    <property type="molecule type" value="Genomic_DNA"/>
</dbReference>
<dbReference type="SMART" id="SM00347">
    <property type="entry name" value="HTH_MARR"/>
    <property type="match status" value="1"/>
</dbReference>
<dbReference type="GO" id="GO:0003677">
    <property type="term" value="F:DNA binding"/>
    <property type="evidence" value="ECO:0007669"/>
    <property type="project" value="UniProtKB-KW"/>
</dbReference>
<dbReference type="InterPro" id="IPR036388">
    <property type="entry name" value="WH-like_DNA-bd_sf"/>
</dbReference>
<evidence type="ECO:0000256" key="2">
    <source>
        <dbReference type="ARBA" id="ARBA00023125"/>
    </source>
</evidence>
<dbReference type="SUPFAM" id="SSF46785">
    <property type="entry name" value="Winged helix' DNA-binding domain"/>
    <property type="match status" value="1"/>
</dbReference>
<protein>
    <submittedName>
        <fullName evidence="5">MarR family transcriptional regulator</fullName>
    </submittedName>
</protein>
<dbReference type="PRINTS" id="PR00598">
    <property type="entry name" value="HTHMARR"/>
</dbReference>
<keyword evidence="6" id="KW-1185">Reference proteome</keyword>
<dbReference type="PANTHER" id="PTHR33164:SF89">
    <property type="entry name" value="MARR FAMILY REGULATORY PROTEIN"/>
    <property type="match status" value="1"/>
</dbReference>
<keyword evidence="2" id="KW-0238">DNA-binding</keyword>
<proteinExistence type="predicted"/>
<evidence type="ECO:0000259" key="4">
    <source>
        <dbReference type="PROSITE" id="PS50995"/>
    </source>
</evidence>
<keyword evidence="3" id="KW-0804">Transcription</keyword>
<reference evidence="5 6" key="1">
    <citation type="submission" date="2020-08" db="EMBL/GenBank/DDBJ databases">
        <authorList>
            <person name="Liu C."/>
            <person name="Sun Q."/>
        </authorList>
    </citation>
    <scope>NUCLEOTIDE SEQUENCE [LARGE SCALE GENOMIC DNA]</scope>
    <source>
        <strain evidence="5 6">N22</strain>
    </source>
</reference>
<dbReference type="PANTHER" id="PTHR33164">
    <property type="entry name" value="TRANSCRIPTIONAL REGULATOR, MARR FAMILY"/>
    <property type="match status" value="1"/>
</dbReference>
<name>A0A842JMR8_9ACTN</name>
<organism evidence="5 6">
    <name type="scientific">Gordonibacter massiliensis</name>
    <name type="common">ex Traore et al. 2017</name>
    <dbReference type="NCBI Taxonomy" id="1841863"/>
    <lineage>
        <taxon>Bacteria</taxon>
        <taxon>Bacillati</taxon>
        <taxon>Actinomycetota</taxon>
        <taxon>Coriobacteriia</taxon>
        <taxon>Eggerthellales</taxon>
        <taxon>Eggerthellaceae</taxon>
        <taxon>Gordonibacter</taxon>
    </lineage>
</organism>
<dbReference type="GO" id="GO:0006950">
    <property type="term" value="P:response to stress"/>
    <property type="evidence" value="ECO:0007669"/>
    <property type="project" value="TreeGrafter"/>
</dbReference>
<dbReference type="GO" id="GO:0003700">
    <property type="term" value="F:DNA-binding transcription factor activity"/>
    <property type="evidence" value="ECO:0007669"/>
    <property type="project" value="InterPro"/>
</dbReference>
<accession>A0A842JMR8</accession>
<dbReference type="RefSeq" id="WP_185906126.1">
    <property type="nucleotide sequence ID" value="NZ_JACMSE010000013.1"/>
</dbReference>
<sequence>MAKPEAPAFVFEDMLWEFLDAAKDLLAAERWQGALMDCSKNELLALVHVYRTGESTMSALAEYVGVPLNTATGIANRLERRGLVERWRSEQDKRVVEVRITEQGRTQFADVVKNVGDMVEGLVGDLDADERRVLLGIVGKAPRLLANAAVPERNEGRRKAGMRRIAVE</sequence>
<dbReference type="PROSITE" id="PS50995">
    <property type="entry name" value="HTH_MARR_2"/>
    <property type="match status" value="1"/>
</dbReference>
<dbReference type="InterPro" id="IPR036390">
    <property type="entry name" value="WH_DNA-bd_sf"/>
</dbReference>
<dbReference type="Pfam" id="PF01047">
    <property type="entry name" value="MarR"/>
    <property type="match status" value="1"/>
</dbReference>
<dbReference type="AlphaFoldDB" id="A0A842JMR8"/>
<feature type="domain" description="HTH marR-type" evidence="4">
    <location>
        <begin position="12"/>
        <end position="143"/>
    </location>
</feature>
<dbReference type="PROSITE" id="PS01117">
    <property type="entry name" value="HTH_MARR_1"/>
    <property type="match status" value="1"/>
</dbReference>
<gene>
    <name evidence="5" type="ORF">H7313_13880</name>
</gene>
<comment type="caution">
    <text evidence="5">The sequence shown here is derived from an EMBL/GenBank/DDBJ whole genome shotgun (WGS) entry which is preliminary data.</text>
</comment>